<keyword evidence="2" id="KW-0805">Transcription regulation</keyword>
<sequence>MHAVPALISTSIKKCGEKYMNLRQLEYFIAVAEEKNFSRAAERLHMSQPPLSQQIKLLEDRLGVRLFDRSRQGAKLTLAGEMLLLRARVIVSDCDSTERIVRRAAEGLEGYIRIGIINSLLHGILPAALHRFRELKPNIEWSLHELLPDKQEQALLNGDIDIGFSCNRTSYGELKSFLAFPQQLVAALPLSHALASRTAIGISDLNSEDLIMLDARSPFIREILTTCRKSGICARIVHTSTDPTVVLSLVGAGLGMSILPANMQGFYRDQVSFISFSAEGLNADVYATMRRDADLTIAEPFRELVTSLVGKT</sequence>
<dbReference type="PANTHER" id="PTHR30346">
    <property type="entry name" value="TRANSCRIPTIONAL DUAL REGULATOR HCAR-RELATED"/>
    <property type="match status" value="1"/>
</dbReference>
<dbReference type="CDD" id="cd08414">
    <property type="entry name" value="PBP2_LTTR_aromatics_like"/>
    <property type="match status" value="1"/>
</dbReference>
<protein>
    <submittedName>
        <fullName evidence="6">LysR substrate-binding domain-containing protein</fullName>
    </submittedName>
</protein>
<evidence type="ECO:0000256" key="4">
    <source>
        <dbReference type="ARBA" id="ARBA00023163"/>
    </source>
</evidence>
<reference evidence="6 7" key="1">
    <citation type="submission" date="2023-12" db="EMBL/GenBank/DDBJ databases">
        <title>Gut-associated functions are favored during microbiome assembly across C. elegans life.</title>
        <authorList>
            <person name="Zimmermann J."/>
        </authorList>
    </citation>
    <scope>NUCLEOTIDE SEQUENCE [LARGE SCALE GENOMIC DNA]</scope>
    <source>
        <strain evidence="6 7">MYb71</strain>
    </source>
</reference>
<dbReference type="PROSITE" id="PS50931">
    <property type="entry name" value="HTH_LYSR"/>
    <property type="match status" value="1"/>
</dbReference>
<accession>A0ABU8PM70</accession>
<dbReference type="PRINTS" id="PR00039">
    <property type="entry name" value="HTHLYSR"/>
</dbReference>
<evidence type="ECO:0000256" key="1">
    <source>
        <dbReference type="ARBA" id="ARBA00009437"/>
    </source>
</evidence>
<evidence type="ECO:0000256" key="3">
    <source>
        <dbReference type="ARBA" id="ARBA00023125"/>
    </source>
</evidence>
<dbReference type="Pfam" id="PF03466">
    <property type="entry name" value="LysR_substrate"/>
    <property type="match status" value="1"/>
</dbReference>
<keyword evidence="7" id="KW-1185">Reference proteome</keyword>
<evidence type="ECO:0000256" key="2">
    <source>
        <dbReference type="ARBA" id="ARBA00023015"/>
    </source>
</evidence>
<dbReference type="InterPro" id="IPR036390">
    <property type="entry name" value="WH_DNA-bd_sf"/>
</dbReference>
<feature type="domain" description="HTH lysR-type" evidence="5">
    <location>
        <begin position="20"/>
        <end position="77"/>
    </location>
</feature>
<keyword evidence="4" id="KW-0804">Transcription</keyword>
<keyword evidence="3" id="KW-0238">DNA-binding</keyword>
<evidence type="ECO:0000313" key="6">
    <source>
        <dbReference type="EMBL" id="MEJ5022749.1"/>
    </source>
</evidence>
<dbReference type="EMBL" id="JBBGZH010000002">
    <property type="protein sequence ID" value="MEJ5022749.1"/>
    <property type="molecule type" value="Genomic_DNA"/>
</dbReference>
<gene>
    <name evidence="6" type="ORF">WH297_23835</name>
</gene>
<dbReference type="Pfam" id="PF00126">
    <property type="entry name" value="HTH_1"/>
    <property type="match status" value="1"/>
</dbReference>
<dbReference type="InterPro" id="IPR005119">
    <property type="entry name" value="LysR_subst-bd"/>
</dbReference>
<comment type="caution">
    <text evidence="6">The sequence shown here is derived from an EMBL/GenBank/DDBJ whole genome shotgun (WGS) entry which is preliminary data.</text>
</comment>
<organism evidence="6 7">
    <name type="scientific">Ochrobactrum vermis</name>
    <dbReference type="NCBI Taxonomy" id="1827297"/>
    <lineage>
        <taxon>Bacteria</taxon>
        <taxon>Pseudomonadati</taxon>
        <taxon>Pseudomonadota</taxon>
        <taxon>Alphaproteobacteria</taxon>
        <taxon>Hyphomicrobiales</taxon>
        <taxon>Brucellaceae</taxon>
        <taxon>Brucella/Ochrobactrum group</taxon>
        <taxon>Ochrobactrum</taxon>
    </lineage>
</organism>
<evidence type="ECO:0000313" key="7">
    <source>
        <dbReference type="Proteomes" id="UP001375812"/>
    </source>
</evidence>
<proteinExistence type="inferred from homology"/>
<dbReference type="PANTHER" id="PTHR30346:SF17">
    <property type="entry name" value="LYSR FAMILY TRANSCRIPTIONAL REGULATOR"/>
    <property type="match status" value="1"/>
</dbReference>
<comment type="similarity">
    <text evidence="1">Belongs to the LysR transcriptional regulatory family.</text>
</comment>
<evidence type="ECO:0000259" key="5">
    <source>
        <dbReference type="PROSITE" id="PS50931"/>
    </source>
</evidence>
<dbReference type="Gene3D" id="1.10.10.10">
    <property type="entry name" value="Winged helix-like DNA-binding domain superfamily/Winged helix DNA-binding domain"/>
    <property type="match status" value="1"/>
</dbReference>
<dbReference type="SUPFAM" id="SSF53850">
    <property type="entry name" value="Periplasmic binding protein-like II"/>
    <property type="match status" value="1"/>
</dbReference>
<dbReference type="InterPro" id="IPR000847">
    <property type="entry name" value="LysR_HTH_N"/>
</dbReference>
<dbReference type="Proteomes" id="UP001375812">
    <property type="component" value="Unassembled WGS sequence"/>
</dbReference>
<dbReference type="Gene3D" id="3.40.190.10">
    <property type="entry name" value="Periplasmic binding protein-like II"/>
    <property type="match status" value="2"/>
</dbReference>
<dbReference type="InterPro" id="IPR036388">
    <property type="entry name" value="WH-like_DNA-bd_sf"/>
</dbReference>
<name>A0ABU8PM70_9HYPH</name>
<dbReference type="RefSeq" id="WP_339561759.1">
    <property type="nucleotide sequence ID" value="NZ_JBBGZH010000002.1"/>
</dbReference>
<dbReference type="SUPFAM" id="SSF46785">
    <property type="entry name" value="Winged helix' DNA-binding domain"/>
    <property type="match status" value="1"/>
</dbReference>